<reference evidence="6 7" key="1">
    <citation type="submission" date="2023-10" db="EMBL/GenBank/DDBJ databases">
        <title>Virgibacillus soli CC-YMP-6 genome.</title>
        <authorList>
            <person name="Miliotis G."/>
            <person name="Sengupta P."/>
            <person name="Hameed A."/>
            <person name="Chuvochina M."/>
            <person name="Mcdonagh F."/>
            <person name="Simpson A.C."/>
            <person name="Singh N.K."/>
            <person name="Rekha P.D."/>
            <person name="Raman K."/>
            <person name="Hugenholtz P."/>
            <person name="Venkateswaran K."/>
        </authorList>
    </citation>
    <scope>NUCLEOTIDE SEQUENCE [LARGE SCALE GENOMIC DNA]</scope>
    <source>
        <strain evidence="6 7">CC-YMP-6</strain>
    </source>
</reference>
<keyword evidence="3 4" id="KW-0804">Transcription</keyword>
<comment type="caution">
    <text evidence="6">The sequence shown here is derived from an EMBL/GenBank/DDBJ whole genome shotgun (WGS) entry which is preliminary data.</text>
</comment>
<dbReference type="PANTHER" id="PTHR38465">
    <property type="entry name" value="HTH-TYPE TRANSCRIPTIONAL REGULATOR MJ1563-RELATED"/>
    <property type="match status" value="1"/>
</dbReference>
<dbReference type="Gene3D" id="1.10.10.10">
    <property type="entry name" value="Winged helix-like DNA-binding domain superfamily/Winged helix DNA-binding domain"/>
    <property type="match status" value="1"/>
</dbReference>
<dbReference type="Proteomes" id="UP001275315">
    <property type="component" value="Unassembled WGS sequence"/>
</dbReference>
<comment type="similarity">
    <text evidence="4">Belongs to the GbsR family.</text>
</comment>
<evidence type="ECO:0000256" key="2">
    <source>
        <dbReference type="ARBA" id="ARBA00023125"/>
    </source>
</evidence>
<dbReference type="InterPro" id="IPR026282">
    <property type="entry name" value="MJ1563"/>
</dbReference>
<keyword evidence="2 4" id="KW-0238">DNA-binding</keyword>
<dbReference type="InterPro" id="IPR036390">
    <property type="entry name" value="WH_DNA-bd_sf"/>
</dbReference>
<evidence type="ECO:0000259" key="5">
    <source>
        <dbReference type="Pfam" id="PF12802"/>
    </source>
</evidence>
<protein>
    <recommendedName>
        <fullName evidence="4">HTH-type transcriptional regulator</fullName>
    </recommendedName>
</protein>
<dbReference type="InterPro" id="IPR052362">
    <property type="entry name" value="HTH-GbsR_regulator"/>
</dbReference>
<dbReference type="PANTHER" id="PTHR38465:SF1">
    <property type="entry name" value="HTH-TYPE TRANSCRIPTIONAL REGULATOR MJ1563-RELATED"/>
    <property type="match status" value="1"/>
</dbReference>
<sequence length="162" mass="18969">MITHEKQVLMKKIMNEFAKTVELFGLTPLEARLFAYLYLTEDIMTLDEMSEALGKSKTSMSTSIRGLAELNLVSRVWRKGVRKDLYRANTQLFKLFITSYMNKWVDATNHRKEGLYEIKKWLQTQDKDAIHSDDTAPDLDEKLDQIITFHKQVATFFNNLQK</sequence>
<evidence type="ECO:0000313" key="6">
    <source>
        <dbReference type="EMBL" id="MDY0407816.1"/>
    </source>
</evidence>
<evidence type="ECO:0000256" key="3">
    <source>
        <dbReference type="ARBA" id="ARBA00023163"/>
    </source>
</evidence>
<evidence type="ECO:0000256" key="4">
    <source>
        <dbReference type="PIRNR" id="PIRNR006707"/>
    </source>
</evidence>
<evidence type="ECO:0000313" key="7">
    <source>
        <dbReference type="Proteomes" id="UP001275315"/>
    </source>
</evidence>
<keyword evidence="7" id="KW-1185">Reference proteome</keyword>
<dbReference type="RefSeq" id="WP_320378597.1">
    <property type="nucleotide sequence ID" value="NZ_JAWDIQ010000001.1"/>
</dbReference>
<dbReference type="PIRSF" id="PIRSF006707">
    <property type="entry name" value="MJ1563"/>
    <property type="match status" value="1"/>
</dbReference>
<proteinExistence type="inferred from homology"/>
<evidence type="ECO:0000256" key="1">
    <source>
        <dbReference type="ARBA" id="ARBA00023015"/>
    </source>
</evidence>
<name>A0ABU5CPK3_9BACI</name>
<dbReference type="InterPro" id="IPR000835">
    <property type="entry name" value="HTH_MarR-typ"/>
</dbReference>
<dbReference type="EMBL" id="JAWDIQ010000001">
    <property type="protein sequence ID" value="MDY0407816.1"/>
    <property type="molecule type" value="Genomic_DNA"/>
</dbReference>
<accession>A0ABU5CPK3</accession>
<dbReference type="InterPro" id="IPR036388">
    <property type="entry name" value="WH-like_DNA-bd_sf"/>
</dbReference>
<dbReference type="SUPFAM" id="SSF46785">
    <property type="entry name" value="Winged helix' DNA-binding domain"/>
    <property type="match status" value="1"/>
</dbReference>
<dbReference type="Pfam" id="PF12802">
    <property type="entry name" value="MarR_2"/>
    <property type="match status" value="1"/>
</dbReference>
<organism evidence="6 7">
    <name type="scientific">Paracerasibacillus soli</name>
    <dbReference type="NCBI Taxonomy" id="480284"/>
    <lineage>
        <taxon>Bacteria</taxon>
        <taxon>Bacillati</taxon>
        <taxon>Bacillota</taxon>
        <taxon>Bacilli</taxon>
        <taxon>Bacillales</taxon>
        <taxon>Bacillaceae</taxon>
        <taxon>Paracerasibacillus</taxon>
    </lineage>
</organism>
<feature type="domain" description="HTH marR-type" evidence="5">
    <location>
        <begin position="24"/>
        <end position="75"/>
    </location>
</feature>
<gene>
    <name evidence="6" type="ORF">RWD45_03320</name>
</gene>
<keyword evidence="1 4" id="KW-0805">Transcription regulation</keyword>